<dbReference type="RefSeq" id="WP_160594651.1">
    <property type="nucleotide sequence ID" value="NZ_WTYI01000001.1"/>
</dbReference>
<evidence type="ECO:0000313" key="2">
    <source>
        <dbReference type="Proteomes" id="UP000432727"/>
    </source>
</evidence>
<dbReference type="AlphaFoldDB" id="A0A6I4TJE3"/>
<accession>A0A6I4TJE3</accession>
<organism evidence="1 2">
    <name type="scientific">Qipengyuania aquimaris</name>
    <dbReference type="NCBI Taxonomy" id="255984"/>
    <lineage>
        <taxon>Bacteria</taxon>
        <taxon>Pseudomonadati</taxon>
        <taxon>Pseudomonadota</taxon>
        <taxon>Alphaproteobacteria</taxon>
        <taxon>Sphingomonadales</taxon>
        <taxon>Erythrobacteraceae</taxon>
        <taxon>Qipengyuania</taxon>
    </lineage>
</organism>
<proteinExistence type="predicted"/>
<evidence type="ECO:0000313" key="1">
    <source>
        <dbReference type="EMBL" id="MXO95359.1"/>
    </source>
</evidence>
<keyword evidence="2" id="KW-1185">Reference proteome</keyword>
<dbReference type="Proteomes" id="UP000432727">
    <property type="component" value="Unassembled WGS sequence"/>
</dbReference>
<dbReference type="EMBL" id="WTYI01000001">
    <property type="protein sequence ID" value="MXO95359.1"/>
    <property type="molecule type" value="Genomic_DNA"/>
</dbReference>
<reference evidence="1 2" key="1">
    <citation type="submission" date="2019-12" db="EMBL/GenBank/DDBJ databases">
        <title>Genomic-based taxomic classification of the family Erythrobacteraceae.</title>
        <authorList>
            <person name="Xu L."/>
        </authorList>
    </citation>
    <scope>NUCLEOTIDE SEQUENCE [LARGE SCALE GENOMIC DNA]</scope>
    <source>
        <strain evidence="1 2">JCM 12189</strain>
    </source>
</reference>
<comment type="caution">
    <text evidence="1">The sequence shown here is derived from an EMBL/GenBank/DDBJ whole genome shotgun (WGS) entry which is preliminary data.</text>
</comment>
<gene>
    <name evidence="1" type="ORF">GRI34_02855</name>
</gene>
<name>A0A6I4TJE3_9SPHN</name>
<protein>
    <submittedName>
        <fullName evidence="1">Uncharacterized protein</fullName>
    </submittedName>
</protein>
<dbReference type="OrthoDB" id="9794917at2"/>
<sequence>MTTAICLFVQPQSALAQDEGEKLTRSLTITTAKWGIDLLVAAHDSIDDPEYIPPVDTGSTGEVMKRVVDNFNRQKLSLEGPITVKEATVEAVADAGLALAIYSTGGSALVPATIIRAGIQAGSDKYFAAERAEVDQQLRSYLAAKEESIIAETGLSYPELRKLPPAALRAKLEEGTAAFGAIEENVADPLLQETSKRLIVSTIINTQKSTLDLVDENTFQIAQLQSGLGELNSKFDQYRQITDAVLSEHDKRITGLEESARLLESSIAQLDSRVAMNSDSIGLIQDLMFSKLSSVEKVEALKGGFLAHRYYCPSDAEACEKEAVKADLISHFEAQAEFEANIKAAGNLIDDTKQVIGIAEALGVETGKAGEIVQFGSVALSAFTSYATGDYLGVVSSITGAFAKKKPDPQLAMLRQMDAKLTQILRNQQALSNQMKSISERVDIHFDKLNERFDTVEFGIDRIGRLAATALNEDWRSCPKLYEHALDPANAAAFGFNPSTGRFPSFDKASQFAFNFNYDAEACGQKMDNTLGQFSSQSWFINFLTKEIDVKAENYVLKELAENQAASWKLNADYIRASGISSAEAMFSYSRPAQSFDQLENRIDGLRGLGACAEDRKIEMVALERLVCVKLPIAEQNVPEATANLLRVPMSASHARDVIKWALLEHNLANFSQFADQDNPVSLADVLEDPRIAPMSRSEQRLEDALTTLDVAIANLAMPVGDLTILSIARALTDPPADTGKASEQTKVVRELLLRRKILARNVATFLVRERMGLYDGENPSGVEPDRGAYAAALNFAKSTKEGDPLILLNTLLGPKSVLRKSEDGLVFIELLPGGEKADAVLVELPGPALVFSGEIIYTNDIYELSKLRSLVVDRLMNFKALKGLSMDDREHFSINAIRASQGSEQ</sequence>